<dbReference type="STRING" id="1442369.A0A0D2J2P2"/>
<dbReference type="InterPro" id="IPR013078">
    <property type="entry name" value="His_Pase_superF_clade-1"/>
</dbReference>
<evidence type="ECO:0000313" key="2">
    <source>
        <dbReference type="EMBL" id="KIX03210.1"/>
    </source>
</evidence>
<dbReference type="GeneID" id="25294833"/>
<dbReference type="PANTHER" id="PTHR16469:SF27">
    <property type="entry name" value="UBIQUITIN-ASSOCIATED AND SH3 DOMAIN-CONTAINING BA-RELATED"/>
    <property type="match status" value="1"/>
</dbReference>
<reference evidence="2 3" key="1">
    <citation type="submission" date="2015-01" db="EMBL/GenBank/DDBJ databases">
        <title>The Genome Sequence of Rhinocladiella mackenzie CBS 650.93.</title>
        <authorList>
            <consortium name="The Broad Institute Genomics Platform"/>
            <person name="Cuomo C."/>
            <person name="de Hoog S."/>
            <person name="Gorbushina A."/>
            <person name="Stielow B."/>
            <person name="Teixiera M."/>
            <person name="Abouelleil A."/>
            <person name="Chapman S.B."/>
            <person name="Priest M."/>
            <person name="Young S.K."/>
            <person name="Wortman J."/>
            <person name="Nusbaum C."/>
            <person name="Birren B."/>
        </authorList>
    </citation>
    <scope>NUCLEOTIDE SEQUENCE [LARGE SCALE GENOMIC DNA]</scope>
    <source>
        <strain evidence="2 3">CBS 650.93</strain>
    </source>
</reference>
<feature type="compositionally biased region" description="Polar residues" evidence="1">
    <location>
        <begin position="539"/>
        <end position="553"/>
    </location>
</feature>
<dbReference type="InterPro" id="IPR051710">
    <property type="entry name" value="Phosphatase_SH3-domain"/>
</dbReference>
<evidence type="ECO:0008006" key="4">
    <source>
        <dbReference type="Google" id="ProtNLM"/>
    </source>
</evidence>
<feature type="region of interest" description="Disordered" evidence="1">
    <location>
        <begin position="515"/>
        <end position="572"/>
    </location>
</feature>
<dbReference type="SUPFAM" id="SSF53254">
    <property type="entry name" value="Phosphoglycerate mutase-like"/>
    <property type="match status" value="1"/>
</dbReference>
<dbReference type="HOGENOM" id="CLU_018502_1_0_1"/>
<feature type="region of interest" description="Disordered" evidence="1">
    <location>
        <begin position="584"/>
        <end position="608"/>
    </location>
</feature>
<sequence>MRKQPAVVIIARHGARLDQADRNWHTTAEHPYDPPLSYGGWIQCQALGLRISNELHQLDKQNDDSSQDGPRKKRKVIIHTSPYLRCVQTAIAISAGIQHPQNHTRLRMRSRRRSSRSTISPSEEVPEATTESPEADQSTLQRATRNELHNTNCLGYNTCLLRIDAVLGEWLSPSYFEHSSRPPPSADLVSEAKASLLKPQEEIVGADLSASVNYDMPPVNGEEKESEPSATPPAHEMTGLKAMAAVGHSLPKRPRNLSFGAELANGGRLLNKAIHRQPVGYNPPIPMYAIGPSDKIPPGYVAHARDLSADVDQDWDSQKEPLNWGDGGPFDEEWGSMHRRFRNGLQKMIAYYETQAAAKESPSPETEADEDIVLILVTHQAGCNALIRLLTGAPALHDVGPASLTLAVRKQDPPNSLTPMSPTRRRGSLDLAISDDYEMKIVASTEHLRASSNPLGWNSPRPGQSPVFASRRAVAAESPEGFSLGESLSGRVSSTLMAARSVSQRSFAADAANLTEPPTGLWRRGSRYSRDEAADSSDAGITSSARSGATSDSISEELWGASSSGSKADSHLLLPVRSASQRGLWGGESIKRERSPGKRRWTAVERSP</sequence>
<gene>
    <name evidence="2" type="ORF">Z518_06762</name>
</gene>
<dbReference type="PANTHER" id="PTHR16469">
    <property type="entry name" value="UBIQUITIN-ASSOCIATED AND SH3 DOMAIN-CONTAINING BA-RELATED"/>
    <property type="match status" value="1"/>
</dbReference>
<dbReference type="InterPro" id="IPR029033">
    <property type="entry name" value="His_PPase_superfam"/>
</dbReference>
<dbReference type="CDD" id="cd07040">
    <property type="entry name" value="HP"/>
    <property type="match status" value="1"/>
</dbReference>
<feature type="compositionally biased region" description="Basic residues" evidence="1">
    <location>
        <begin position="102"/>
        <end position="115"/>
    </location>
</feature>
<dbReference type="Proteomes" id="UP000053617">
    <property type="component" value="Unassembled WGS sequence"/>
</dbReference>
<accession>A0A0D2J2P2</accession>
<dbReference type="VEuPathDB" id="FungiDB:Z518_06762"/>
<dbReference type="RefSeq" id="XP_013270346.1">
    <property type="nucleotide sequence ID" value="XM_013414892.1"/>
</dbReference>
<keyword evidence="3" id="KW-1185">Reference proteome</keyword>
<dbReference type="AlphaFoldDB" id="A0A0D2J2P2"/>
<evidence type="ECO:0000313" key="3">
    <source>
        <dbReference type="Proteomes" id="UP000053617"/>
    </source>
</evidence>
<evidence type="ECO:0000256" key="1">
    <source>
        <dbReference type="SAM" id="MobiDB-lite"/>
    </source>
</evidence>
<dbReference type="SMART" id="SM00855">
    <property type="entry name" value="PGAM"/>
    <property type="match status" value="1"/>
</dbReference>
<proteinExistence type="predicted"/>
<feature type="compositionally biased region" description="Polar residues" evidence="1">
    <location>
        <begin position="129"/>
        <end position="140"/>
    </location>
</feature>
<dbReference type="EMBL" id="KN847479">
    <property type="protein sequence ID" value="KIX03210.1"/>
    <property type="molecule type" value="Genomic_DNA"/>
</dbReference>
<protein>
    <recommendedName>
        <fullName evidence="4">Phosphoglycerate mutase family protein</fullName>
    </recommendedName>
</protein>
<feature type="region of interest" description="Disordered" evidence="1">
    <location>
        <begin position="98"/>
        <end position="140"/>
    </location>
</feature>
<name>A0A0D2J2P2_9EURO</name>
<dbReference type="Gene3D" id="3.40.50.1240">
    <property type="entry name" value="Phosphoglycerate mutase-like"/>
    <property type="match status" value="2"/>
</dbReference>
<organism evidence="2 3">
    <name type="scientific">Rhinocladiella mackenziei CBS 650.93</name>
    <dbReference type="NCBI Taxonomy" id="1442369"/>
    <lineage>
        <taxon>Eukaryota</taxon>
        <taxon>Fungi</taxon>
        <taxon>Dikarya</taxon>
        <taxon>Ascomycota</taxon>
        <taxon>Pezizomycotina</taxon>
        <taxon>Eurotiomycetes</taxon>
        <taxon>Chaetothyriomycetidae</taxon>
        <taxon>Chaetothyriales</taxon>
        <taxon>Herpotrichiellaceae</taxon>
        <taxon>Rhinocladiella</taxon>
    </lineage>
</organism>
<dbReference type="OrthoDB" id="3898179at2759"/>